<feature type="compositionally biased region" description="Basic residues" evidence="1">
    <location>
        <begin position="1"/>
        <end position="10"/>
    </location>
</feature>
<accession>A0AAD4XLQ4</accession>
<sequence>MFRRHSRPKFRSPLTPTQMSSFEDEDFHQDYSGIETKRVPHAKRRLMTEELSPPGCKKLHSLHDAPSTPSPKDDSPFPPGRKIRYDELKEDNTFKNKEVLEKIDLTGVL</sequence>
<protein>
    <submittedName>
        <fullName evidence="2">Uncharacterized protein</fullName>
    </submittedName>
</protein>
<dbReference type="Proteomes" id="UP001202328">
    <property type="component" value="Unassembled WGS sequence"/>
</dbReference>
<dbReference type="EMBL" id="JAJJMB010008334">
    <property type="protein sequence ID" value="KAI3924311.1"/>
    <property type="molecule type" value="Genomic_DNA"/>
</dbReference>
<name>A0AAD4XLQ4_9MAGN</name>
<gene>
    <name evidence="2" type="ORF">MKW98_032512</name>
</gene>
<evidence type="ECO:0000313" key="3">
    <source>
        <dbReference type="Proteomes" id="UP001202328"/>
    </source>
</evidence>
<dbReference type="AlphaFoldDB" id="A0AAD4XLQ4"/>
<comment type="caution">
    <text evidence="2">The sequence shown here is derived from an EMBL/GenBank/DDBJ whole genome shotgun (WGS) entry which is preliminary data.</text>
</comment>
<proteinExistence type="predicted"/>
<reference evidence="2" key="1">
    <citation type="submission" date="2022-04" db="EMBL/GenBank/DDBJ databases">
        <title>A functionally conserved STORR gene fusion in Papaver species that diverged 16.8 million years ago.</title>
        <authorList>
            <person name="Catania T."/>
        </authorList>
    </citation>
    <scope>NUCLEOTIDE SEQUENCE</scope>
    <source>
        <strain evidence="2">S-188037</strain>
    </source>
</reference>
<keyword evidence="3" id="KW-1185">Reference proteome</keyword>
<evidence type="ECO:0000313" key="2">
    <source>
        <dbReference type="EMBL" id="KAI3924311.1"/>
    </source>
</evidence>
<feature type="region of interest" description="Disordered" evidence="1">
    <location>
        <begin position="1"/>
        <end position="82"/>
    </location>
</feature>
<evidence type="ECO:0000256" key="1">
    <source>
        <dbReference type="SAM" id="MobiDB-lite"/>
    </source>
</evidence>
<organism evidence="2 3">
    <name type="scientific">Papaver atlanticum</name>
    <dbReference type="NCBI Taxonomy" id="357466"/>
    <lineage>
        <taxon>Eukaryota</taxon>
        <taxon>Viridiplantae</taxon>
        <taxon>Streptophyta</taxon>
        <taxon>Embryophyta</taxon>
        <taxon>Tracheophyta</taxon>
        <taxon>Spermatophyta</taxon>
        <taxon>Magnoliopsida</taxon>
        <taxon>Ranunculales</taxon>
        <taxon>Papaveraceae</taxon>
        <taxon>Papaveroideae</taxon>
        <taxon>Papaver</taxon>
    </lineage>
</organism>